<reference evidence="2" key="1">
    <citation type="submission" date="2019-07" db="EMBL/GenBank/DDBJ databases">
        <title>Toxilogical consequences of a new and cryptic species of cyanobacteria (Komarekiella delphini-convector) recovered from the epidermis of a bottlenose dolphin and 1500 ft. in the air.</title>
        <authorList>
            <person name="Brown A.O."/>
            <person name="Dvorak P."/>
            <person name="Villanueva C.D."/>
            <person name="Foss A.J."/>
            <person name="Garvey A.D."/>
            <person name="Gibson Q.A."/>
            <person name="Johansen J.R."/>
            <person name="Casamatta D.A."/>
        </authorList>
    </citation>
    <scope>NUCLEOTIDE SEQUENCE</scope>
    <source>
        <strain evidence="2">SJRDD-AB1</strain>
    </source>
</reference>
<dbReference type="EMBL" id="VJXY01000113">
    <property type="protein sequence ID" value="MBD6621094.1"/>
    <property type="molecule type" value="Genomic_DNA"/>
</dbReference>
<accession>A0AA40VVN0</accession>
<dbReference type="Proteomes" id="UP001165986">
    <property type="component" value="Unassembled WGS sequence"/>
</dbReference>
<feature type="transmembrane region" description="Helical" evidence="1">
    <location>
        <begin position="42"/>
        <end position="63"/>
    </location>
</feature>
<evidence type="ECO:0000256" key="1">
    <source>
        <dbReference type="SAM" id="Phobius"/>
    </source>
</evidence>
<sequence length="116" mass="12876">MTNHKQIEYLTTQEPKVRLVKSRRTLRRFNPKIFIDHAIETIAIASLLFTGFAGVGALACWGLEIIELNTNPNIIISNWYYQKNACLGGILVSFSAFLGSSLLGASLGISRDNFSK</sequence>
<dbReference type="RefSeq" id="WP_191762416.1">
    <property type="nucleotide sequence ID" value="NZ_VJXY01000113.1"/>
</dbReference>
<dbReference type="AlphaFoldDB" id="A0AA40VVN0"/>
<comment type="caution">
    <text evidence="2">The sequence shown here is derived from an EMBL/GenBank/DDBJ whole genome shotgun (WGS) entry which is preliminary data.</text>
</comment>
<feature type="transmembrane region" description="Helical" evidence="1">
    <location>
        <begin position="84"/>
        <end position="109"/>
    </location>
</feature>
<organism evidence="2 3">
    <name type="scientific">Komarekiella delphini-convector SJRDD-AB1</name>
    <dbReference type="NCBI Taxonomy" id="2593771"/>
    <lineage>
        <taxon>Bacteria</taxon>
        <taxon>Bacillati</taxon>
        <taxon>Cyanobacteriota</taxon>
        <taxon>Cyanophyceae</taxon>
        <taxon>Nostocales</taxon>
        <taxon>Nostocaceae</taxon>
        <taxon>Komarekiella</taxon>
        <taxon>Komarekiella delphini-convector</taxon>
    </lineage>
</organism>
<gene>
    <name evidence="2" type="ORF">FNW02_36630</name>
</gene>
<keyword evidence="1" id="KW-0812">Transmembrane</keyword>
<keyword evidence="1" id="KW-0472">Membrane</keyword>
<protein>
    <submittedName>
        <fullName evidence="2">Uncharacterized protein</fullName>
    </submittedName>
</protein>
<evidence type="ECO:0000313" key="2">
    <source>
        <dbReference type="EMBL" id="MBD6621094.1"/>
    </source>
</evidence>
<keyword evidence="1" id="KW-1133">Transmembrane helix</keyword>
<name>A0AA40VVN0_9NOST</name>
<evidence type="ECO:0000313" key="3">
    <source>
        <dbReference type="Proteomes" id="UP001165986"/>
    </source>
</evidence>
<keyword evidence="3" id="KW-1185">Reference proteome</keyword>
<proteinExistence type="predicted"/>